<dbReference type="GO" id="GO:0003924">
    <property type="term" value="F:GTPase activity"/>
    <property type="evidence" value="ECO:0007669"/>
    <property type="project" value="InterPro"/>
</dbReference>
<protein>
    <submittedName>
        <fullName evidence="2">Uncharacterized protein</fullName>
    </submittedName>
</protein>
<dbReference type="SUPFAM" id="SSF52540">
    <property type="entry name" value="P-loop containing nucleoside triphosphate hydrolases"/>
    <property type="match status" value="1"/>
</dbReference>
<dbReference type="InterPro" id="IPR027417">
    <property type="entry name" value="P-loop_NTPase"/>
</dbReference>
<keyword evidence="1" id="KW-1185">Reference proteome</keyword>
<organism evidence="1 2">
    <name type="scientific">Romanomermis culicivorax</name>
    <name type="common">Nematode worm</name>
    <dbReference type="NCBI Taxonomy" id="13658"/>
    <lineage>
        <taxon>Eukaryota</taxon>
        <taxon>Metazoa</taxon>
        <taxon>Ecdysozoa</taxon>
        <taxon>Nematoda</taxon>
        <taxon>Enoplea</taxon>
        <taxon>Dorylaimia</taxon>
        <taxon>Mermithida</taxon>
        <taxon>Mermithoidea</taxon>
        <taxon>Mermithidae</taxon>
        <taxon>Romanomermis</taxon>
    </lineage>
</organism>
<reference evidence="2" key="1">
    <citation type="submission" date="2022-11" db="UniProtKB">
        <authorList>
            <consortium name="WormBaseParasite"/>
        </authorList>
    </citation>
    <scope>IDENTIFICATION</scope>
</reference>
<proteinExistence type="predicted"/>
<accession>A0A915I1D2</accession>
<dbReference type="AlphaFoldDB" id="A0A915I1D2"/>
<dbReference type="PROSITE" id="PS51419">
    <property type="entry name" value="RAB"/>
    <property type="match status" value="1"/>
</dbReference>
<evidence type="ECO:0000313" key="1">
    <source>
        <dbReference type="Proteomes" id="UP000887565"/>
    </source>
</evidence>
<dbReference type="Gene3D" id="3.40.50.300">
    <property type="entry name" value="P-loop containing nucleotide triphosphate hydrolases"/>
    <property type="match status" value="1"/>
</dbReference>
<dbReference type="Pfam" id="PF00071">
    <property type="entry name" value="Ras"/>
    <property type="match status" value="1"/>
</dbReference>
<dbReference type="Proteomes" id="UP000887565">
    <property type="component" value="Unplaced"/>
</dbReference>
<sequence length="154" mass="17538">MVLSGKYVKFQYRQPSICPSADKKIACRKVSTSRAKQLADQLGYPYFETSAFTGLNVDKSMECLLDTVMQRIQRMSEDQLTKYNSDVVEIGAPGDYDSPVALLFGRFLKAPELNSSAKLAVCRRNFKTSLTKYFFWFPKENFVDEISPTKCSVR</sequence>
<evidence type="ECO:0000313" key="2">
    <source>
        <dbReference type="WBParaSite" id="nRc.2.0.1.t07277-RA"/>
    </source>
</evidence>
<dbReference type="GO" id="GO:0005525">
    <property type="term" value="F:GTP binding"/>
    <property type="evidence" value="ECO:0007669"/>
    <property type="project" value="InterPro"/>
</dbReference>
<dbReference type="WBParaSite" id="nRc.2.0.1.t07277-RA">
    <property type="protein sequence ID" value="nRc.2.0.1.t07277-RA"/>
    <property type="gene ID" value="nRc.2.0.1.g07277"/>
</dbReference>
<name>A0A915I1D2_ROMCU</name>
<dbReference type="InterPro" id="IPR001806">
    <property type="entry name" value="Small_GTPase"/>
</dbReference>